<dbReference type="InterPro" id="IPR012874">
    <property type="entry name" value="DUF1673_METspp"/>
</dbReference>
<gene>
    <name evidence="2" type="ORF">MSVAZ_0108</name>
</gene>
<feature type="transmembrane region" description="Helical" evidence="1">
    <location>
        <begin position="63"/>
        <end position="82"/>
    </location>
</feature>
<name>A0A0E3Q026_9EURY</name>
<dbReference type="HOGENOM" id="CLU_097793_0_0_2"/>
<evidence type="ECO:0008006" key="4">
    <source>
        <dbReference type="Google" id="ProtNLM"/>
    </source>
</evidence>
<dbReference type="RefSeq" id="WP_157205984.1">
    <property type="nucleotide sequence ID" value="NZ_CP009520.1"/>
</dbReference>
<keyword evidence="1" id="KW-0472">Membrane</keyword>
<keyword evidence="1" id="KW-1133">Transmembrane helix</keyword>
<proteinExistence type="predicted"/>
<evidence type="ECO:0000256" key="1">
    <source>
        <dbReference type="SAM" id="Phobius"/>
    </source>
</evidence>
<reference evidence="2 3" key="1">
    <citation type="submission" date="2014-07" db="EMBL/GenBank/DDBJ databases">
        <title>Methanogenic archaea and the global carbon cycle.</title>
        <authorList>
            <person name="Henriksen J.R."/>
            <person name="Luke J."/>
            <person name="Reinhart S."/>
            <person name="Benedict M.N."/>
            <person name="Youngblut N.D."/>
            <person name="Metcalf M.E."/>
            <person name="Whitaker R.J."/>
            <person name="Metcalf W.W."/>
        </authorList>
    </citation>
    <scope>NUCLEOTIDE SEQUENCE [LARGE SCALE GENOMIC DNA]</scope>
    <source>
        <strain evidence="2 3">Z-761</strain>
    </source>
</reference>
<dbReference type="KEGG" id="mvc:MSVAZ_0108"/>
<protein>
    <recommendedName>
        <fullName evidence="4">DUF1673 domain-containing protein</fullName>
    </recommendedName>
</protein>
<organism evidence="2 3">
    <name type="scientific">Methanosarcina vacuolata Z-761</name>
    <dbReference type="NCBI Taxonomy" id="1434123"/>
    <lineage>
        <taxon>Archaea</taxon>
        <taxon>Methanobacteriati</taxon>
        <taxon>Methanobacteriota</taxon>
        <taxon>Stenosarchaea group</taxon>
        <taxon>Methanomicrobia</taxon>
        <taxon>Methanosarcinales</taxon>
        <taxon>Methanosarcinaceae</taxon>
        <taxon>Methanosarcina</taxon>
    </lineage>
</organism>
<feature type="transmembrane region" description="Helical" evidence="1">
    <location>
        <begin position="94"/>
        <end position="113"/>
    </location>
</feature>
<keyword evidence="3" id="KW-1185">Reference proteome</keyword>
<dbReference type="Proteomes" id="UP000033096">
    <property type="component" value="Chromosome"/>
</dbReference>
<dbReference type="GeneID" id="24808461"/>
<feature type="transmembrane region" description="Helical" evidence="1">
    <location>
        <begin position="150"/>
        <end position="168"/>
    </location>
</feature>
<evidence type="ECO:0000313" key="3">
    <source>
        <dbReference type="Proteomes" id="UP000033096"/>
    </source>
</evidence>
<keyword evidence="1" id="KW-0812">Transmembrane</keyword>
<dbReference type="Pfam" id="PF07895">
    <property type="entry name" value="DUF1673"/>
    <property type="match status" value="1"/>
</dbReference>
<accession>A0A0E3Q026</accession>
<evidence type="ECO:0000313" key="2">
    <source>
        <dbReference type="EMBL" id="AKB42377.1"/>
    </source>
</evidence>
<dbReference type="EMBL" id="CP009520">
    <property type="protein sequence ID" value="AKB42377.1"/>
    <property type="molecule type" value="Genomic_DNA"/>
</dbReference>
<sequence length="246" mass="28161">MILVKYFRKLMGWCPMEDSIQKERKEGGCYSFGLEKLGQPVHSPASMQEGEVLKGRGLYRGYGIGKIIGTSLVISLILGLYSPAGSFFDLFSSLIPYLAFLAFILYNHTTVLLTPEKIIIRRHLFRSLVLRKENIVTNTISKNKGRSLRWPLRLLALATLVIQLPHIVENITRDLQMEAAPAFIKLSSVMVDFWIVAYVLVIYFYIFELTVPYQQILKITTRSNLSLEFYTEEPEDIMATLKNKSK</sequence>
<dbReference type="AlphaFoldDB" id="A0A0E3Q026"/>
<dbReference type="STRING" id="1434123.MSVAZ_0108"/>
<feature type="transmembrane region" description="Helical" evidence="1">
    <location>
        <begin position="188"/>
        <end position="207"/>
    </location>
</feature>
<dbReference type="PATRIC" id="fig|1434123.4.peg.85"/>